<proteinExistence type="predicted"/>
<evidence type="ECO:0000313" key="1">
    <source>
        <dbReference type="EMBL" id="AMM43808.1"/>
    </source>
</evidence>
<dbReference type="Proteomes" id="UP000223891">
    <property type="component" value="Segment"/>
</dbReference>
<reference evidence="2" key="1">
    <citation type="submission" date="2016-01" db="EMBL/GenBank/DDBJ databases">
        <title>Isolation and Characterization of Enterobacteria phage CBB.</title>
        <authorList>
            <person name="Buttimer C.T.H."/>
            <person name="Hendrix H."/>
            <person name="Alexandre H."/>
            <person name="O'Mahony J."/>
            <person name="Lavigne R."/>
            <person name="Coffey A."/>
        </authorList>
    </citation>
    <scope>NUCLEOTIDE SEQUENCE [LARGE SCALE GENOMIC DNA]</scope>
</reference>
<name>A0A1L2CUX1_9CAUD</name>
<gene>
    <name evidence="1" type="ORF">CBB_243</name>
</gene>
<sequence length="245" mass="27686">MIDRRIRLRPKDAAANYVYGDVSNAGTSQTSILSFLRVTNGMVWNYTPIISEQRTINYEMDQPVHTNSGYNNYKNTSNTVITIQGSFYASTAMEAMYTLACMHFIRSVTLMDFGRTAALSQNPDFAVVGAPPPILLLSGYGRYIYNDIPVIIKSYQFSYPDDVSYIQVPLDSSLDGYDYSDSATRAYFENLRDVGTTNPENEVWIPQKMTITLQLEQQPTPDYMTTKFNLNAFKRGALLRKGGFI</sequence>
<dbReference type="EMBL" id="KU574722">
    <property type="protein sequence ID" value="AMM43808.1"/>
    <property type="molecule type" value="Genomic_DNA"/>
</dbReference>
<keyword evidence="2" id="KW-1185">Reference proteome</keyword>
<evidence type="ECO:0000313" key="2">
    <source>
        <dbReference type="Proteomes" id="UP000223891"/>
    </source>
</evidence>
<accession>A0A1L2CUX1</accession>
<organism evidence="1 2">
    <name type="scientific">Pectobacterium phage vB_PcaM_CBB</name>
    <dbReference type="NCBI Taxonomy" id="2772511"/>
    <lineage>
        <taxon>Viruses</taxon>
        <taxon>Duplodnaviria</taxon>
        <taxon>Heunggongvirae</taxon>
        <taxon>Uroviricota</taxon>
        <taxon>Caudoviricetes</taxon>
        <taxon>Mimasvirus</taxon>
        <taxon>Mimasvirus CBB</taxon>
    </lineage>
</organism>
<protein>
    <submittedName>
        <fullName evidence="1">Structural protein</fullName>
    </submittedName>
</protein>